<accession>A0AAJ0U1R9</accession>
<feature type="transmembrane region" description="Helical" evidence="1">
    <location>
        <begin position="136"/>
        <end position="154"/>
    </location>
</feature>
<name>A0AAJ0U1R9_9GAMM</name>
<feature type="transmembrane region" description="Helical" evidence="1">
    <location>
        <begin position="160"/>
        <end position="179"/>
    </location>
</feature>
<keyword evidence="1" id="KW-1133">Transmembrane helix</keyword>
<feature type="transmembrane region" description="Helical" evidence="1">
    <location>
        <begin position="191"/>
        <end position="217"/>
    </location>
</feature>
<sequence>MGREHNDRPGGVAALRDRAFAIVVTLVVWSLAGALFGGLFIALYEVLVLLGLSGWQPLLAGAVAAAMTTAAFYSAMPLALVGAMAGVLASIGYLVTAGNDIDLATITLVAAGIGIAAGAFFAWIGRKNARPLAETLTGMLAGLGAGIVLLVVMALTSVPIGPFVMAAGVVALVGTLFQFNEHWIVQACHGWLPDSIAAPLVAGLIAAVIGAAVWLMAGMTTPMVFSSERSAIDQVLGEVPNGALGGMLGGAVTGLILELLGFRLEEHDFV</sequence>
<reference evidence="2" key="2">
    <citation type="journal article" date="2020" name="Microorganisms">
        <title>Osmotic Adaptation and Compatible Solute Biosynthesis of Phototrophic Bacteria as Revealed from Genome Analyses.</title>
        <authorList>
            <person name="Imhoff J.F."/>
            <person name="Rahn T."/>
            <person name="Kunzel S."/>
            <person name="Keller A."/>
            <person name="Neulinger S.C."/>
        </authorList>
    </citation>
    <scope>NUCLEOTIDE SEQUENCE</scope>
    <source>
        <strain evidence="2">DSM 11080</strain>
    </source>
</reference>
<proteinExistence type="predicted"/>
<keyword evidence="1" id="KW-0472">Membrane</keyword>
<comment type="caution">
    <text evidence="2">The sequence shown here is derived from an EMBL/GenBank/DDBJ whole genome shotgun (WGS) entry which is preliminary data.</text>
</comment>
<keyword evidence="3" id="KW-1185">Reference proteome</keyword>
<feature type="transmembrane region" description="Helical" evidence="1">
    <location>
        <begin position="78"/>
        <end position="97"/>
    </location>
</feature>
<dbReference type="AlphaFoldDB" id="A0AAJ0U1R9"/>
<dbReference type="Proteomes" id="UP001296776">
    <property type="component" value="Unassembled WGS sequence"/>
</dbReference>
<gene>
    <name evidence="2" type="ORF">CKO40_03700</name>
</gene>
<evidence type="ECO:0000256" key="1">
    <source>
        <dbReference type="SAM" id="Phobius"/>
    </source>
</evidence>
<feature type="transmembrane region" description="Helical" evidence="1">
    <location>
        <begin position="20"/>
        <end position="43"/>
    </location>
</feature>
<evidence type="ECO:0000313" key="3">
    <source>
        <dbReference type="Proteomes" id="UP001296776"/>
    </source>
</evidence>
<dbReference type="EMBL" id="NRSJ01000004">
    <property type="protein sequence ID" value="MBK1703673.1"/>
    <property type="molecule type" value="Genomic_DNA"/>
</dbReference>
<feature type="transmembrane region" description="Helical" evidence="1">
    <location>
        <begin position="103"/>
        <end position="124"/>
    </location>
</feature>
<reference evidence="2" key="1">
    <citation type="submission" date="2017-08" db="EMBL/GenBank/DDBJ databases">
        <authorList>
            <person name="Imhoff J.F."/>
            <person name="Rahn T."/>
            <person name="Kuenzel S."/>
            <person name="Neulinger S.C."/>
        </authorList>
    </citation>
    <scope>NUCLEOTIDE SEQUENCE</scope>
    <source>
        <strain evidence="2">DSM 11080</strain>
    </source>
</reference>
<protein>
    <submittedName>
        <fullName evidence="2">Spermidine synthase</fullName>
    </submittedName>
</protein>
<evidence type="ECO:0000313" key="2">
    <source>
        <dbReference type="EMBL" id="MBK1703673.1"/>
    </source>
</evidence>
<feature type="transmembrane region" description="Helical" evidence="1">
    <location>
        <begin position="243"/>
        <end position="262"/>
    </location>
</feature>
<keyword evidence="1" id="KW-0812">Transmembrane</keyword>
<organism evidence="2 3">
    <name type="scientific">Halochromatium glycolicum</name>
    <dbReference type="NCBI Taxonomy" id="85075"/>
    <lineage>
        <taxon>Bacteria</taxon>
        <taxon>Pseudomonadati</taxon>
        <taxon>Pseudomonadota</taxon>
        <taxon>Gammaproteobacteria</taxon>
        <taxon>Chromatiales</taxon>
        <taxon>Chromatiaceae</taxon>
        <taxon>Halochromatium</taxon>
    </lineage>
</organism>